<dbReference type="InterPro" id="IPR001763">
    <property type="entry name" value="Rhodanese-like_dom"/>
</dbReference>
<gene>
    <name evidence="2" type="ORF">D9V41_01455</name>
</gene>
<evidence type="ECO:0000259" key="1">
    <source>
        <dbReference type="PROSITE" id="PS50206"/>
    </source>
</evidence>
<dbReference type="Pfam" id="PF00581">
    <property type="entry name" value="Rhodanese"/>
    <property type="match status" value="1"/>
</dbReference>
<dbReference type="PANTHER" id="PTHR43031">
    <property type="entry name" value="FAD-DEPENDENT OXIDOREDUCTASE"/>
    <property type="match status" value="1"/>
</dbReference>
<protein>
    <submittedName>
        <fullName evidence="2">Rhodanese-like domain-containing protein</fullName>
    </submittedName>
</protein>
<comment type="caution">
    <text evidence="2">The sequence shown here is derived from an EMBL/GenBank/DDBJ whole genome shotgun (WGS) entry which is preliminary data.</text>
</comment>
<sequence>MNDFGVPSVSVTDLPDPLPEKVVVLDVREPDEWAAGHFEGAVHIPLGMLPQRVGELDPQAETVVMCHVGGRSARATAWLASQGHHVVNLQGGIEAWEAAGRPIVQD</sequence>
<dbReference type="InterPro" id="IPR050229">
    <property type="entry name" value="GlpE_sulfurtransferase"/>
</dbReference>
<dbReference type="PROSITE" id="PS50206">
    <property type="entry name" value="RHODANESE_3"/>
    <property type="match status" value="1"/>
</dbReference>
<dbReference type="EMBL" id="RDBF01000001">
    <property type="protein sequence ID" value="RLV57336.1"/>
    <property type="molecule type" value="Genomic_DNA"/>
</dbReference>
<reference evidence="2 3" key="1">
    <citation type="submission" date="2018-10" db="EMBL/GenBank/DDBJ databases">
        <title>Aeromicrobium sp. 9W16Y-2 whole genome shotgun sequence.</title>
        <authorList>
            <person name="Li F."/>
        </authorList>
    </citation>
    <scope>NUCLEOTIDE SEQUENCE [LARGE SCALE GENOMIC DNA]</scope>
    <source>
        <strain evidence="2 3">9W16Y-2</strain>
    </source>
</reference>
<dbReference type="AlphaFoldDB" id="A0A3L8PPM5"/>
<organism evidence="2 3">
    <name type="scientific">Aeromicrobium phragmitis</name>
    <dbReference type="NCBI Taxonomy" id="2478914"/>
    <lineage>
        <taxon>Bacteria</taxon>
        <taxon>Bacillati</taxon>
        <taxon>Actinomycetota</taxon>
        <taxon>Actinomycetes</taxon>
        <taxon>Propionibacteriales</taxon>
        <taxon>Nocardioidaceae</taxon>
        <taxon>Aeromicrobium</taxon>
    </lineage>
</organism>
<dbReference type="SUPFAM" id="SSF52821">
    <property type="entry name" value="Rhodanese/Cell cycle control phosphatase"/>
    <property type="match status" value="1"/>
</dbReference>
<keyword evidence="3" id="KW-1185">Reference proteome</keyword>
<evidence type="ECO:0000313" key="2">
    <source>
        <dbReference type="EMBL" id="RLV57336.1"/>
    </source>
</evidence>
<name>A0A3L8PPM5_9ACTN</name>
<dbReference type="PANTHER" id="PTHR43031:SF1">
    <property type="entry name" value="PYRIDINE NUCLEOTIDE-DISULPHIDE OXIDOREDUCTASE"/>
    <property type="match status" value="1"/>
</dbReference>
<dbReference type="CDD" id="cd00158">
    <property type="entry name" value="RHOD"/>
    <property type="match status" value="1"/>
</dbReference>
<dbReference type="Proteomes" id="UP000282515">
    <property type="component" value="Unassembled WGS sequence"/>
</dbReference>
<dbReference type="Gene3D" id="3.40.250.10">
    <property type="entry name" value="Rhodanese-like domain"/>
    <property type="match status" value="1"/>
</dbReference>
<feature type="domain" description="Rhodanese" evidence="1">
    <location>
        <begin position="18"/>
        <end position="105"/>
    </location>
</feature>
<dbReference type="OrthoDB" id="9800872at2"/>
<dbReference type="InterPro" id="IPR036873">
    <property type="entry name" value="Rhodanese-like_dom_sf"/>
</dbReference>
<dbReference type="SMART" id="SM00450">
    <property type="entry name" value="RHOD"/>
    <property type="match status" value="1"/>
</dbReference>
<dbReference type="RefSeq" id="WP_121792744.1">
    <property type="nucleotide sequence ID" value="NZ_RDBF01000001.1"/>
</dbReference>
<proteinExistence type="predicted"/>
<accession>A0A3L8PPM5</accession>
<evidence type="ECO:0000313" key="3">
    <source>
        <dbReference type="Proteomes" id="UP000282515"/>
    </source>
</evidence>